<dbReference type="CDD" id="cd02440">
    <property type="entry name" value="AdoMet_MTases"/>
    <property type="match status" value="1"/>
</dbReference>
<dbReference type="GO" id="GO:0032259">
    <property type="term" value="P:methylation"/>
    <property type="evidence" value="ECO:0007669"/>
    <property type="project" value="UniProtKB-KW"/>
</dbReference>
<keyword evidence="2" id="KW-0489">Methyltransferase</keyword>
<dbReference type="InterPro" id="IPR029063">
    <property type="entry name" value="SAM-dependent_MTases_sf"/>
</dbReference>
<protein>
    <submittedName>
        <fullName evidence="2">Class I SAM-dependent methyltransferase</fullName>
    </submittedName>
</protein>
<dbReference type="EMBL" id="VSRQ01000001">
    <property type="protein sequence ID" value="TYK53165.1"/>
    <property type="molecule type" value="Genomic_DNA"/>
</dbReference>
<dbReference type="GO" id="GO:0008757">
    <property type="term" value="F:S-adenosylmethionine-dependent methyltransferase activity"/>
    <property type="evidence" value="ECO:0007669"/>
    <property type="project" value="InterPro"/>
</dbReference>
<dbReference type="AlphaFoldDB" id="A0A5D3G0Z2"/>
<comment type="caution">
    <text evidence="2">The sequence shown here is derived from an EMBL/GenBank/DDBJ whole genome shotgun (WGS) entry which is preliminary data.</text>
</comment>
<gene>
    <name evidence="2" type="ORF">FXF68_05430</name>
</gene>
<dbReference type="RefSeq" id="WP_148757751.1">
    <property type="nucleotide sequence ID" value="NZ_VSRQ01000001.1"/>
</dbReference>
<sequence>MRAQAAAFSERLEQFSQVNDDEVYQLSLDLLRLVWSEGRPRPGASDAAQEIVQRVRAVPAGRRAHLAVLLGLLAETAGDGDQELRRRIRDGLPRFVELLGTLRRDEPLGAALVYFLAHFPEDAARILPAARNAALDPDDFARLERCLASFDPSAPFIGRAWPSPIRWTLTGAERDRERQWLATLSPEAAVAFWEKDTRTLLAYMGGKAASAIATGQVTSEAPRETEPETASVPAAQASSLFDGFAVVIRCPSCKGELARDGASVVCARCAVDYMTDHGYLDLSSEAFGAGDQIAGNSPLYLSRYEPLLRPAFLRINGSNWNGAVSVADEDRYLLEHARPEGGPLLDLGAGTGRWTRLLTQRFGGDRVIAFDLASAMVGRLREVVPDALTMRGPARSLPFADGSLGAVNCWNTIQSIDDPEVTISEIGRCLHRGGTFTMLTYRPSADPLYRYFQQRHEECLGVTSFPQKEMSEALSSAGMAIVDEYTPGTFLIVTAVREGN</sequence>
<name>A0A5D3G0Z2_9ACTN</name>
<evidence type="ECO:0000259" key="1">
    <source>
        <dbReference type="Pfam" id="PF08241"/>
    </source>
</evidence>
<dbReference type="InterPro" id="IPR013216">
    <property type="entry name" value="Methyltransf_11"/>
</dbReference>
<evidence type="ECO:0000313" key="3">
    <source>
        <dbReference type="Proteomes" id="UP000323505"/>
    </source>
</evidence>
<organism evidence="2 3">
    <name type="scientific">Actinomadura decatromicini</name>
    <dbReference type="NCBI Taxonomy" id="2604572"/>
    <lineage>
        <taxon>Bacteria</taxon>
        <taxon>Bacillati</taxon>
        <taxon>Actinomycetota</taxon>
        <taxon>Actinomycetes</taxon>
        <taxon>Streptosporangiales</taxon>
        <taxon>Thermomonosporaceae</taxon>
        <taxon>Actinomadura</taxon>
    </lineage>
</organism>
<dbReference type="Gene3D" id="3.40.50.150">
    <property type="entry name" value="Vaccinia Virus protein VP39"/>
    <property type="match status" value="1"/>
</dbReference>
<accession>A0A5D3G0Z2</accession>
<dbReference type="PANTHER" id="PTHR43591">
    <property type="entry name" value="METHYLTRANSFERASE"/>
    <property type="match status" value="1"/>
</dbReference>
<dbReference type="Proteomes" id="UP000323505">
    <property type="component" value="Unassembled WGS sequence"/>
</dbReference>
<dbReference type="Pfam" id="PF08241">
    <property type="entry name" value="Methyltransf_11"/>
    <property type="match status" value="1"/>
</dbReference>
<keyword evidence="3" id="KW-1185">Reference proteome</keyword>
<reference evidence="2 3" key="1">
    <citation type="submission" date="2019-08" db="EMBL/GenBank/DDBJ databases">
        <title>Actinomadura sp. nov. CYP1-5 isolated from mountain soil.</title>
        <authorList>
            <person name="Songsumanus A."/>
            <person name="Kuncharoen N."/>
            <person name="Kudo T."/>
            <person name="Yuki M."/>
            <person name="Igarashi Y."/>
            <person name="Tanasupawat S."/>
        </authorList>
    </citation>
    <scope>NUCLEOTIDE SEQUENCE [LARGE SCALE GENOMIC DNA]</scope>
    <source>
        <strain evidence="2 3">CYP1-5</strain>
    </source>
</reference>
<evidence type="ECO:0000313" key="2">
    <source>
        <dbReference type="EMBL" id="TYK53165.1"/>
    </source>
</evidence>
<dbReference type="SUPFAM" id="SSF53335">
    <property type="entry name" value="S-adenosyl-L-methionine-dependent methyltransferases"/>
    <property type="match status" value="1"/>
</dbReference>
<feature type="domain" description="Methyltransferase type 11" evidence="1">
    <location>
        <begin position="345"/>
        <end position="436"/>
    </location>
</feature>
<proteinExistence type="predicted"/>
<keyword evidence="2" id="KW-0808">Transferase</keyword>